<organism evidence="1 2">
    <name type="scientific">Arctium lappa</name>
    <name type="common">Greater burdock</name>
    <name type="synonym">Lappa major</name>
    <dbReference type="NCBI Taxonomy" id="4217"/>
    <lineage>
        <taxon>Eukaryota</taxon>
        <taxon>Viridiplantae</taxon>
        <taxon>Streptophyta</taxon>
        <taxon>Embryophyta</taxon>
        <taxon>Tracheophyta</taxon>
        <taxon>Spermatophyta</taxon>
        <taxon>Magnoliopsida</taxon>
        <taxon>eudicotyledons</taxon>
        <taxon>Gunneridae</taxon>
        <taxon>Pentapetalae</taxon>
        <taxon>asterids</taxon>
        <taxon>campanulids</taxon>
        <taxon>Asterales</taxon>
        <taxon>Asteraceae</taxon>
        <taxon>Carduoideae</taxon>
        <taxon>Cardueae</taxon>
        <taxon>Arctiinae</taxon>
        <taxon>Arctium</taxon>
    </lineage>
</organism>
<dbReference type="Proteomes" id="UP001055879">
    <property type="component" value="Linkage Group LG12"/>
</dbReference>
<dbReference type="EMBL" id="CM042058">
    <property type="protein sequence ID" value="KAI3685026.1"/>
    <property type="molecule type" value="Genomic_DNA"/>
</dbReference>
<sequence length="230" mass="26442">MSHNTTHRRNFPVPNPEQTPIDPSITTISNHFSRLYFNHKARSSLTQPIFDSSTTASLTKSQSQRTRNRGKPHYYYTNKPVQEHSQTLDDDDDDQEPEDNIKEPLLLEVKGYVDLMSKDEEKSDDVDEVKKVTMVSADMPPYMQIHVVDVTRKTYDSLVKFATKTLALTLKKDMVMDVNVAQKVSIVNVYYLPANDTDDDIIWTTFMKVLCEALVFVQRGYARKEVVMDA</sequence>
<keyword evidence="2" id="KW-1185">Reference proteome</keyword>
<proteinExistence type="predicted"/>
<reference evidence="2" key="1">
    <citation type="journal article" date="2022" name="Mol. Ecol. Resour.">
        <title>The genomes of chicory, endive, great burdock and yacon provide insights into Asteraceae palaeo-polyploidization history and plant inulin production.</title>
        <authorList>
            <person name="Fan W."/>
            <person name="Wang S."/>
            <person name="Wang H."/>
            <person name="Wang A."/>
            <person name="Jiang F."/>
            <person name="Liu H."/>
            <person name="Zhao H."/>
            <person name="Xu D."/>
            <person name="Zhang Y."/>
        </authorList>
    </citation>
    <scope>NUCLEOTIDE SEQUENCE [LARGE SCALE GENOMIC DNA]</scope>
    <source>
        <strain evidence="2">cv. Niubang</strain>
    </source>
</reference>
<name>A0ACB8YHU5_ARCLA</name>
<gene>
    <name evidence="1" type="ORF">L6452_34257</name>
</gene>
<protein>
    <submittedName>
        <fullName evidence="1">Uncharacterized protein</fullName>
    </submittedName>
</protein>
<reference evidence="1 2" key="2">
    <citation type="journal article" date="2022" name="Mol. Ecol. Resour.">
        <title>The genomes of chicory, endive, great burdock and yacon provide insights into Asteraceae paleo-polyploidization history and plant inulin production.</title>
        <authorList>
            <person name="Fan W."/>
            <person name="Wang S."/>
            <person name="Wang H."/>
            <person name="Wang A."/>
            <person name="Jiang F."/>
            <person name="Liu H."/>
            <person name="Zhao H."/>
            <person name="Xu D."/>
            <person name="Zhang Y."/>
        </authorList>
    </citation>
    <scope>NUCLEOTIDE SEQUENCE [LARGE SCALE GENOMIC DNA]</scope>
    <source>
        <strain evidence="2">cv. Niubang</strain>
    </source>
</reference>
<accession>A0ACB8YHU5</accession>
<comment type="caution">
    <text evidence="1">The sequence shown here is derived from an EMBL/GenBank/DDBJ whole genome shotgun (WGS) entry which is preliminary data.</text>
</comment>
<evidence type="ECO:0000313" key="2">
    <source>
        <dbReference type="Proteomes" id="UP001055879"/>
    </source>
</evidence>
<evidence type="ECO:0000313" key="1">
    <source>
        <dbReference type="EMBL" id="KAI3685026.1"/>
    </source>
</evidence>